<feature type="compositionally biased region" description="Basic residues" evidence="1">
    <location>
        <begin position="1"/>
        <end position="12"/>
    </location>
</feature>
<accession>A0A0E9TB09</accession>
<dbReference type="EMBL" id="GBXM01057960">
    <property type="protein sequence ID" value="JAH50617.1"/>
    <property type="molecule type" value="Transcribed_RNA"/>
</dbReference>
<reference evidence="2" key="2">
    <citation type="journal article" date="2015" name="Fish Shellfish Immunol.">
        <title>Early steps in the European eel (Anguilla anguilla)-Vibrio vulnificus interaction in the gills: Role of the RtxA13 toxin.</title>
        <authorList>
            <person name="Callol A."/>
            <person name="Pajuelo D."/>
            <person name="Ebbesson L."/>
            <person name="Teles M."/>
            <person name="MacKenzie S."/>
            <person name="Amaro C."/>
        </authorList>
    </citation>
    <scope>NUCLEOTIDE SEQUENCE</scope>
</reference>
<reference evidence="2" key="1">
    <citation type="submission" date="2014-11" db="EMBL/GenBank/DDBJ databases">
        <authorList>
            <person name="Amaro Gonzalez C."/>
        </authorList>
    </citation>
    <scope>NUCLEOTIDE SEQUENCE</scope>
</reference>
<evidence type="ECO:0000313" key="2">
    <source>
        <dbReference type="EMBL" id="JAH50617.1"/>
    </source>
</evidence>
<name>A0A0E9TB09_ANGAN</name>
<evidence type="ECO:0000256" key="1">
    <source>
        <dbReference type="SAM" id="MobiDB-lite"/>
    </source>
</evidence>
<feature type="region of interest" description="Disordered" evidence="1">
    <location>
        <begin position="1"/>
        <end position="22"/>
    </location>
</feature>
<sequence length="22" mass="2724">MHSASHRWRHVSKQSFVQMPTW</sequence>
<organism evidence="2">
    <name type="scientific">Anguilla anguilla</name>
    <name type="common">European freshwater eel</name>
    <name type="synonym">Muraena anguilla</name>
    <dbReference type="NCBI Taxonomy" id="7936"/>
    <lineage>
        <taxon>Eukaryota</taxon>
        <taxon>Metazoa</taxon>
        <taxon>Chordata</taxon>
        <taxon>Craniata</taxon>
        <taxon>Vertebrata</taxon>
        <taxon>Euteleostomi</taxon>
        <taxon>Actinopterygii</taxon>
        <taxon>Neopterygii</taxon>
        <taxon>Teleostei</taxon>
        <taxon>Anguilliformes</taxon>
        <taxon>Anguillidae</taxon>
        <taxon>Anguilla</taxon>
    </lineage>
</organism>
<dbReference type="AlphaFoldDB" id="A0A0E9TB09"/>
<protein>
    <submittedName>
        <fullName evidence="2">Uncharacterized protein</fullName>
    </submittedName>
</protein>
<proteinExistence type="predicted"/>
<feature type="compositionally biased region" description="Polar residues" evidence="1">
    <location>
        <begin position="13"/>
        <end position="22"/>
    </location>
</feature>